<comment type="caution">
    <text evidence="1">The sequence shown here is derived from an EMBL/GenBank/DDBJ whole genome shotgun (WGS) entry which is preliminary data.</text>
</comment>
<dbReference type="InterPro" id="IPR036291">
    <property type="entry name" value="NAD(P)-bd_dom_sf"/>
</dbReference>
<name>A0A292YKN9_9BACL</name>
<sequence length="53" mass="5700">MIKAVQPHMKAQSRGIIHKVSSGVGITGFMGISGYESLARTLSLEFINPVIDL</sequence>
<dbReference type="SUPFAM" id="SSF51735">
    <property type="entry name" value="NAD(P)-binding Rossmann-fold domains"/>
    <property type="match status" value="1"/>
</dbReference>
<organism evidence="1 2">
    <name type="scientific">Effusibacillus lacus</name>
    <dbReference type="NCBI Taxonomy" id="1348429"/>
    <lineage>
        <taxon>Bacteria</taxon>
        <taxon>Bacillati</taxon>
        <taxon>Bacillota</taxon>
        <taxon>Bacilli</taxon>
        <taxon>Bacillales</taxon>
        <taxon>Alicyclobacillaceae</taxon>
        <taxon>Effusibacillus</taxon>
    </lineage>
</organism>
<evidence type="ECO:0000313" key="1">
    <source>
        <dbReference type="EMBL" id="GAX90508.1"/>
    </source>
</evidence>
<keyword evidence="2" id="KW-1185">Reference proteome</keyword>
<reference evidence="2" key="1">
    <citation type="submission" date="2017-07" db="EMBL/GenBank/DDBJ databases">
        <title>Draft genome sequence of Effusibacillus lacus strain skLN1.</title>
        <authorList>
            <person name="Watanabe M."/>
            <person name="Kojima H."/>
            <person name="Fukui M."/>
        </authorList>
    </citation>
    <scope>NUCLEOTIDE SEQUENCE [LARGE SCALE GENOMIC DNA]</scope>
    <source>
        <strain evidence="2">skLN1</strain>
    </source>
</reference>
<evidence type="ECO:0000313" key="2">
    <source>
        <dbReference type="Proteomes" id="UP000217785"/>
    </source>
</evidence>
<proteinExistence type="predicted"/>
<accession>A0A292YKN9</accession>
<dbReference type="EMBL" id="BDUF01000057">
    <property type="protein sequence ID" value="GAX90508.1"/>
    <property type="molecule type" value="Genomic_DNA"/>
</dbReference>
<dbReference type="AlphaFoldDB" id="A0A292YKN9"/>
<dbReference type="Proteomes" id="UP000217785">
    <property type="component" value="Unassembled WGS sequence"/>
</dbReference>
<gene>
    <name evidence="1" type="ORF">EFBL_2135</name>
</gene>
<protein>
    <submittedName>
        <fullName evidence="1">Short-chain dehydrogenase</fullName>
    </submittedName>
</protein>